<dbReference type="SUPFAM" id="SSF63446">
    <property type="entry name" value="Type I dockerin domain"/>
    <property type="match status" value="1"/>
</dbReference>
<dbReference type="GO" id="GO:0000272">
    <property type="term" value="P:polysaccharide catabolic process"/>
    <property type="evidence" value="ECO:0007669"/>
    <property type="project" value="InterPro"/>
</dbReference>
<dbReference type="EMBL" id="MHHY01000009">
    <property type="protein sequence ID" value="OGY40179.1"/>
    <property type="molecule type" value="Genomic_DNA"/>
</dbReference>
<evidence type="ECO:0000313" key="3">
    <source>
        <dbReference type="EMBL" id="OGY40179.1"/>
    </source>
</evidence>
<feature type="domain" description="Dockerin" evidence="2">
    <location>
        <begin position="264"/>
        <end position="323"/>
    </location>
</feature>
<protein>
    <recommendedName>
        <fullName evidence="2">Dockerin domain-containing protein</fullName>
    </recommendedName>
</protein>
<dbReference type="Pfam" id="PF00404">
    <property type="entry name" value="Dockerin_1"/>
    <property type="match status" value="1"/>
</dbReference>
<feature type="compositionally biased region" description="Gly residues" evidence="1">
    <location>
        <begin position="63"/>
        <end position="72"/>
    </location>
</feature>
<dbReference type="Proteomes" id="UP000178570">
    <property type="component" value="Unassembled WGS sequence"/>
</dbReference>
<evidence type="ECO:0000259" key="2">
    <source>
        <dbReference type="PROSITE" id="PS51766"/>
    </source>
</evidence>
<dbReference type="CDD" id="cd14256">
    <property type="entry name" value="Dockerin_I"/>
    <property type="match status" value="1"/>
</dbReference>
<feature type="region of interest" description="Disordered" evidence="1">
    <location>
        <begin position="47"/>
        <end position="72"/>
    </location>
</feature>
<dbReference type="InterPro" id="IPR016134">
    <property type="entry name" value="Dockerin_dom"/>
</dbReference>
<gene>
    <name evidence="3" type="ORF">A2570_02735</name>
</gene>
<name>A0A1G1XJG9_9BACT</name>
<dbReference type="InterPro" id="IPR013783">
    <property type="entry name" value="Ig-like_fold"/>
</dbReference>
<reference evidence="3 4" key="1">
    <citation type="journal article" date="2016" name="Nat. Commun.">
        <title>Thousands of microbial genomes shed light on interconnected biogeochemical processes in an aquifer system.</title>
        <authorList>
            <person name="Anantharaman K."/>
            <person name="Brown C.T."/>
            <person name="Hug L.A."/>
            <person name="Sharon I."/>
            <person name="Castelle C.J."/>
            <person name="Probst A.J."/>
            <person name="Thomas B.C."/>
            <person name="Singh A."/>
            <person name="Wilkins M.J."/>
            <person name="Karaoz U."/>
            <person name="Brodie E.L."/>
            <person name="Williams K.H."/>
            <person name="Hubbard S.S."/>
            <person name="Banfield J.F."/>
        </authorList>
    </citation>
    <scope>NUCLEOTIDE SEQUENCE [LARGE SCALE GENOMIC DNA]</scope>
</reference>
<dbReference type="STRING" id="1797529.A2570_02735"/>
<dbReference type="InterPro" id="IPR002105">
    <property type="entry name" value="Dockerin_1_rpt"/>
</dbReference>
<dbReference type="AlphaFoldDB" id="A0A1G1XJG9"/>
<accession>A0A1G1XJG9</accession>
<evidence type="ECO:0000313" key="4">
    <source>
        <dbReference type="Proteomes" id="UP000178570"/>
    </source>
</evidence>
<dbReference type="InterPro" id="IPR036439">
    <property type="entry name" value="Dockerin_dom_sf"/>
</dbReference>
<proteinExistence type="predicted"/>
<dbReference type="Gene3D" id="1.10.1330.10">
    <property type="entry name" value="Dockerin domain"/>
    <property type="match status" value="1"/>
</dbReference>
<dbReference type="GO" id="GO:0004553">
    <property type="term" value="F:hydrolase activity, hydrolyzing O-glycosyl compounds"/>
    <property type="evidence" value="ECO:0007669"/>
    <property type="project" value="InterPro"/>
</dbReference>
<evidence type="ECO:0000256" key="1">
    <source>
        <dbReference type="SAM" id="MobiDB-lite"/>
    </source>
</evidence>
<dbReference type="PROSITE" id="PS51766">
    <property type="entry name" value="DOCKERIN"/>
    <property type="match status" value="1"/>
</dbReference>
<comment type="caution">
    <text evidence="3">The sequence shown here is derived from an EMBL/GenBank/DDBJ whole genome shotgun (WGS) entry which is preliminary data.</text>
</comment>
<sequence length="323" mass="34120">MKKLLPTLAFVFLSFFSISFLKIDQLLINYFVNRADAVEVTAIVGSPSPSMSVSPTPSPTPSQGGGGGGGGGGMILPPTQATVVFSGKAYPGSNVVLLKDAQVATTVKAGQDANFSVTLSGISGGSYIFSLYGENSRGNRSSLLTFPVSIVSGATTLVSGIFISPTIAVDKSEVKRGDNIVVFGQSFPKSEITVSVSSEEENFFKIISDQAGAYLLNLDSSILEVGDHFTKSKSAISGEISVFGKSVSFKVGTKNVLAVQETLACHRRSDVNGDCRVNLTDFSIVAYWYKRALTSAVKNGVDFNADGKVTLVDFSIMAYYWTG</sequence>
<organism evidence="3 4">
    <name type="scientific">Candidatus Brennerbacteria bacterium RIFOXYD1_FULL_41_16</name>
    <dbReference type="NCBI Taxonomy" id="1797529"/>
    <lineage>
        <taxon>Bacteria</taxon>
        <taxon>Candidatus Brenneribacteriota</taxon>
    </lineage>
</organism>
<dbReference type="Gene3D" id="2.60.40.10">
    <property type="entry name" value="Immunoglobulins"/>
    <property type="match status" value="1"/>
</dbReference>